<dbReference type="CDD" id="cd06222">
    <property type="entry name" value="RNase_H_like"/>
    <property type="match status" value="1"/>
</dbReference>
<feature type="compositionally biased region" description="Polar residues" evidence="3">
    <location>
        <begin position="495"/>
        <end position="510"/>
    </location>
</feature>
<dbReference type="Gene3D" id="3.10.10.10">
    <property type="entry name" value="HIV Type 1 Reverse Transcriptase, subunit A, domain 1"/>
    <property type="match status" value="1"/>
</dbReference>
<evidence type="ECO:0000313" key="6">
    <source>
        <dbReference type="Proteomes" id="UP000025227"/>
    </source>
</evidence>
<dbReference type="Pfam" id="PF03564">
    <property type="entry name" value="DUF1759"/>
    <property type="match status" value="1"/>
</dbReference>
<dbReference type="WBParaSite" id="HCON_00183220-00001">
    <property type="protein sequence ID" value="HCON_00183220-00001"/>
    <property type="gene ID" value="HCON_00183220"/>
</dbReference>
<dbReference type="OrthoDB" id="5875692at2759"/>
<evidence type="ECO:0000259" key="4">
    <source>
        <dbReference type="PROSITE" id="PS50175"/>
    </source>
</evidence>
<feature type="region of interest" description="Disordered" evidence="3">
    <location>
        <begin position="467"/>
        <end position="510"/>
    </location>
</feature>
<dbReference type="GO" id="GO:0006508">
    <property type="term" value="P:proteolysis"/>
    <property type="evidence" value="ECO:0007669"/>
    <property type="project" value="InterPro"/>
</dbReference>
<dbReference type="Proteomes" id="UP000025227">
    <property type="component" value="Unplaced"/>
</dbReference>
<dbReference type="Gene3D" id="4.10.60.10">
    <property type="entry name" value="Zinc finger, CCHC-type"/>
    <property type="match status" value="1"/>
</dbReference>
<dbReference type="GO" id="GO:0004190">
    <property type="term" value="F:aspartic-type endopeptidase activity"/>
    <property type="evidence" value="ECO:0007669"/>
    <property type="project" value="InterPro"/>
</dbReference>
<accession>A0A7I4Z6V7</accession>
<dbReference type="Pfam" id="PF05380">
    <property type="entry name" value="Peptidase_A17"/>
    <property type="match status" value="1"/>
</dbReference>
<dbReference type="PANTHER" id="PTHR47331:SF4">
    <property type="entry name" value="PEPTIDASE S1 DOMAIN-CONTAINING PROTEIN"/>
    <property type="match status" value="1"/>
</dbReference>
<organism evidence="6 7">
    <name type="scientific">Haemonchus contortus</name>
    <name type="common">Barber pole worm</name>
    <dbReference type="NCBI Taxonomy" id="6289"/>
    <lineage>
        <taxon>Eukaryota</taxon>
        <taxon>Metazoa</taxon>
        <taxon>Ecdysozoa</taxon>
        <taxon>Nematoda</taxon>
        <taxon>Chromadorea</taxon>
        <taxon>Rhabditida</taxon>
        <taxon>Rhabditina</taxon>
        <taxon>Rhabditomorpha</taxon>
        <taxon>Strongyloidea</taxon>
        <taxon>Trichostrongylidae</taxon>
        <taxon>Haemonchus</taxon>
    </lineage>
</organism>
<dbReference type="Pfam" id="PF00078">
    <property type="entry name" value="RVT_1"/>
    <property type="match status" value="1"/>
</dbReference>
<feature type="coiled-coil region" evidence="2">
    <location>
        <begin position="63"/>
        <end position="99"/>
    </location>
</feature>
<dbReference type="Gene3D" id="3.30.70.270">
    <property type="match status" value="1"/>
</dbReference>
<dbReference type="PANTHER" id="PTHR47331">
    <property type="entry name" value="PHD-TYPE DOMAIN-CONTAINING PROTEIN"/>
    <property type="match status" value="1"/>
</dbReference>
<feature type="domain" description="Integrase catalytic" evidence="5">
    <location>
        <begin position="1564"/>
        <end position="1752"/>
    </location>
</feature>
<dbReference type="InterPro" id="IPR044730">
    <property type="entry name" value="RNase_H-like_dom_plant"/>
</dbReference>
<evidence type="ECO:0000256" key="1">
    <source>
        <dbReference type="ARBA" id="ARBA00022801"/>
    </source>
</evidence>
<evidence type="ECO:0000259" key="5">
    <source>
        <dbReference type="PROSITE" id="PS50994"/>
    </source>
</evidence>
<dbReference type="InterPro" id="IPR001995">
    <property type="entry name" value="Peptidase_A2_cat"/>
</dbReference>
<evidence type="ECO:0000256" key="3">
    <source>
        <dbReference type="SAM" id="MobiDB-lite"/>
    </source>
</evidence>
<dbReference type="SUPFAM" id="SSF50630">
    <property type="entry name" value="Acid proteases"/>
    <property type="match status" value="1"/>
</dbReference>
<evidence type="ECO:0000313" key="7">
    <source>
        <dbReference type="WBParaSite" id="HCON_00183220-00001"/>
    </source>
</evidence>
<keyword evidence="2" id="KW-0175">Coiled coil</keyword>
<dbReference type="InterPro" id="IPR005312">
    <property type="entry name" value="DUF1759"/>
</dbReference>
<dbReference type="GO" id="GO:0003676">
    <property type="term" value="F:nucleic acid binding"/>
    <property type="evidence" value="ECO:0007669"/>
    <property type="project" value="InterPro"/>
</dbReference>
<dbReference type="GO" id="GO:0015074">
    <property type="term" value="P:DNA integration"/>
    <property type="evidence" value="ECO:0007669"/>
    <property type="project" value="InterPro"/>
</dbReference>
<reference evidence="7" key="1">
    <citation type="submission" date="2020-12" db="UniProtKB">
        <authorList>
            <consortium name="WormBaseParasite"/>
        </authorList>
    </citation>
    <scope>IDENTIFICATION</scope>
    <source>
        <strain evidence="7">MHco3</strain>
    </source>
</reference>
<keyword evidence="6" id="KW-1185">Reference proteome</keyword>
<dbReference type="SUPFAM" id="SSF53098">
    <property type="entry name" value="Ribonuclease H-like"/>
    <property type="match status" value="1"/>
</dbReference>
<feature type="compositionally biased region" description="Polar residues" evidence="3">
    <location>
        <begin position="469"/>
        <end position="486"/>
    </location>
</feature>
<dbReference type="GO" id="GO:0042575">
    <property type="term" value="C:DNA polymerase complex"/>
    <property type="evidence" value="ECO:0007669"/>
    <property type="project" value="UniProtKB-ARBA"/>
</dbReference>
<dbReference type="InterPro" id="IPR043128">
    <property type="entry name" value="Rev_trsase/Diguanyl_cyclase"/>
</dbReference>
<keyword evidence="1" id="KW-0378">Hydrolase</keyword>
<name>A0A7I4Z6V7_HAECO</name>
<dbReference type="Gene3D" id="2.40.70.10">
    <property type="entry name" value="Acid Proteases"/>
    <property type="match status" value="1"/>
</dbReference>
<dbReference type="InterPro" id="IPR043502">
    <property type="entry name" value="DNA/RNA_pol_sf"/>
</dbReference>
<dbReference type="InterPro" id="IPR021109">
    <property type="entry name" value="Peptidase_aspartic_dom_sf"/>
</dbReference>
<sequence>MQSILYGKPIVHSTAALKALVANFRMYTEAQPESKESDEAQYEETMQAIDLIKGSISQIEFAKTSLQALIDKLKDTYDNTKNKDEKKALLQEIEQIDQEIHFNDVIGEAVELQFMLGTRLTETLSNQRKLERKLGIFKKAPAAQNVNSFYTNSQNRSEDTPFAIQFDDETEANSGTASTVRTMPPPRVNLPPFFGNEEEFPEFWAIFETLVHKNPALTVIEKMLLLKESLQGKSDRSIRGIQLLPQNYEWMIRTLHKKYGNRPANRARIVQQLNELQRANRTAESCEKVYDTICMLLNQMYSTGQDVRSAKDALWIEAILSKFPEDIVEPLLVKVREYDDLTVDAIMEFISDEISAKAYVQSRIHTYEPRKNPSASDVSSTGQICALCERSGHLTWQCQSPLSINKKREIVARKRLCWKCYSSQHSSVQCSRNNCRLCGRMHHIKLCFASNSADERNPAMKQQGFLVSKEQQPSYQGSKFTSVTNKQRSDESARQSRNGGSQQRKSNNINIHIKRDNEWDCARDHETTAECNDMGEGEDDEELTENHTNIEADAANPKKEQIALMTAEGCIWNHGTRKFEKAVFFFDTGAQKTVIQEDLAKRLNLPQIKTEKCIMSGIGGQTETFQSNIVHLRIGTAYGRDLEILVQTKPILTNGFPAVKLCSLDRDFLEERNLLVCNPNIRGEHHVPHILVGLDHYHSFVLDSGETLKTPSGLRIANTIFGPTVYGRGLTDVAGDSTTIPIVSHSMSAVEETEREMLSKFFELEGLGISPEEYIGNETFLSYFKNYSKQVSFENGYITAPFPLKSTVQDLADNYGTALRRLMSLQLHLQKNSSQKEWYCKILEQYEADDVIERVQGSTPNAVGVFYMPHSGVWRPQKPRPLRIVFDASSKRKGQLSLNDVTHKGETLMNKIHDILMASRTCKIIILCDIEAAFTQIRLRQDHRDLCRFLWLKNTEKAPTQDNIVVYRFKRIPFGAKPSPSILNMCLLSFLQSKNNALAKEIGENLYVDNILLSAESPSEGLQKYAESKSLLAEIGMNLREYISNSNDVNSGIPQRDRAPGGTIKVLGVTYDTTSDEFRLHLKFPQKASLTKRDIVSQLNSIYDPVGMAGPLTIRLKHLMREIYDTDIEWKDPVPKDLAELWIKTCKELDNVSLSIPRYSMDGNTGPFTLWIFADASSQALAACAYFRNEQTLKVTQLISGKTRLTPKKTRQTIPRLEMLAILIAIRLGKTIATASKKPIKDVNVLSDSEIALCWITGTDDLPTFVENQKYRIMKVKKSIELSGILVKFWYVPTDRNPADAGTRGADADQIHKLPWLIGPQWLGQDQNPRHLTLKSLSEAEFADSDEGSPIDVRISHVSSIQPSGAELVHGLIHLSRFSRLDKAIRTIARVCKTIRLWVNKVNRNKNESTAIKLKHLSEFTPSFNVTSEEYTKSEHLLFADVHRLISLKDIQKRFPQKKVIRDEEGIIRNQSRLQNSILPHDTRNPIYVDKDSELARLILSDIHNKNAHSGKDHTLCIARSRFWIPRPSGAFRKFVRSCVICKKWQGLPFGAPEMPSIPHDRSILTTPFEKVGCDFMGPIQMKNNKKGYVCLYTCLVTRAIHLEVVEDMSAGAFLNCFKRFVARRGIPKLVRTDCGSNFKLGQRVLETLVTPDSDNESLSESCMMTYCAKQRIRWIFNPPGAPWMGGAWERLVGTVKRAFNKAVGRKKLEFPEFLTVVTEIEAVVNTRPLVACSPNVEDIPLRPVDFLHKSLKYGLAPLDPDELQDPTFDPQLIQTVTQAKQALENSEIIAEKFWERWHFEYLTALREMQVVHRKQARHQKSREPHVNEINHDQVLLYDTLYDRAPLNGNDETDTGDQII</sequence>
<dbReference type="PROSITE" id="PS50175">
    <property type="entry name" value="ASP_PROT_RETROV"/>
    <property type="match status" value="1"/>
</dbReference>
<dbReference type="OMA" id="ARYSINE"/>
<dbReference type="Pfam" id="PF13650">
    <property type="entry name" value="Asp_protease_2"/>
    <property type="match status" value="1"/>
</dbReference>
<dbReference type="Gene3D" id="1.10.340.70">
    <property type="match status" value="1"/>
</dbReference>
<dbReference type="SUPFAM" id="SSF56672">
    <property type="entry name" value="DNA/RNA polymerases"/>
    <property type="match status" value="1"/>
</dbReference>
<dbReference type="InterPro" id="IPR041588">
    <property type="entry name" value="Integrase_H2C2"/>
</dbReference>
<dbReference type="InterPro" id="IPR036397">
    <property type="entry name" value="RNaseH_sf"/>
</dbReference>
<dbReference type="InterPro" id="IPR012337">
    <property type="entry name" value="RNaseH-like_sf"/>
</dbReference>
<dbReference type="InterPro" id="IPR001584">
    <property type="entry name" value="Integrase_cat-core"/>
</dbReference>
<proteinExistence type="predicted"/>
<dbReference type="PROSITE" id="PS50994">
    <property type="entry name" value="INTEGRASE"/>
    <property type="match status" value="1"/>
</dbReference>
<dbReference type="InterPro" id="IPR008042">
    <property type="entry name" value="Retrotrans_Pao"/>
</dbReference>
<protein>
    <submittedName>
        <fullName evidence="7">DUF1758 domain-containing protein</fullName>
    </submittedName>
</protein>
<dbReference type="InterPro" id="IPR000477">
    <property type="entry name" value="RT_dom"/>
</dbReference>
<feature type="domain" description="Peptidase A2" evidence="4">
    <location>
        <begin position="582"/>
        <end position="668"/>
    </location>
</feature>
<evidence type="ECO:0000256" key="2">
    <source>
        <dbReference type="SAM" id="Coils"/>
    </source>
</evidence>
<dbReference type="Gene3D" id="3.30.420.10">
    <property type="entry name" value="Ribonuclease H-like superfamily/Ribonuclease H"/>
    <property type="match status" value="1"/>
</dbReference>
<dbReference type="Pfam" id="PF17921">
    <property type="entry name" value="Integrase_H2C2"/>
    <property type="match status" value="1"/>
</dbReference>